<dbReference type="EMBL" id="JACBAZ010000004">
    <property type="protein sequence ID" value="NWK56271.1"/>
    <property type="molecule type" value="Genomic_DNA"/>
</dbReference>
<name>A0A851GK88_9BACT</name>
<evidence type="ECO:0000313" key="3">
    <source>
        <dbReference type="EMBL" id="NWK56271.1"/>
    </source>
</evidence>
<protein>
    <submittedName>
        <fullName evidence="3">Type IV pilus assembly protein PilM</fullName>
    </submittedName>
</protein>
<dbReference type="SUPFAM" id="SSF53067">
    <property type="entry name" value="Actin-like ATPase domain"/>
    <property type="match status" value="2"/>
</dbReference>
<dbReference type="NCBIfam" id="NF045709">
    <property type="entry name" value="Amuc_1101_fam"/>
    <property type="match status" value="1"/>
</dbReference>
<feature type="coiled-coil region" evidence="1">
    <location>
        <begin position="399"/>
        <end position="429"/>
    </location>
</feature>
<gene>
    <name evidence="3" type="primary">pilM</name>
    <name evidence="3" type="ORF">HW115_11670</name>
</gene>
<dbReference type="Gene3D" id="3.30.1490.300">
    <property type="match status" value="1"/>
</dbReference>
<organism evidence="3 4">
    <name type="scientific">Oceaniferula marina</name>
    <dbReference type="NCBI Taxonomy" id="2748318"/>
    <lineage>
        <taxon>Bacteria</taxon>
        <taxon>Pseudomonadati</taxon>
        <taxon>Verrucomicrobiota</taxon>
        <taxon>Verrucomicrobiia</taxon>
        <taxon>Verrucomicrobiales</taxon>
        <taxon>Verrucomicrobiaceae</taxon>
        <taxon>Oceaniferula</taxon>
    </lineage>
</organism>
<dbReference type="InterPro" id="IPR050696">
    <property type="entry name" value="FtsA/MreB"/>
</dbReference>
<comment type="caution">
    <text evidence="3">The sequence shown here is derived from an EMBL/GenBank/DDBJ whole genome shotgun (WGS) entry which is preliminary data.</text>
</comment>
<evidence type="ECO:0000256" key="1">
    <source>
        <dbReference type="SAM" id="Coils"/>
    </source>
</evidence>
<sequence>MADAQATVALNIGSQRISMGVFKPSKNGGLILEKYDSSSILADPAAEMARLPQIRVAVSELAEKLKIGKTKVRYAISGQSVFTRFIKLPPIEDDNIEQLVAFEAQQHVPFPINEVIWDWQLLESGSGDKEVALVAIKGDALNDINDVILEAGQSTEEVDASPMALYNALRYNYPDLEETTLLIDIGAKTCNLVYLEGSRMFTRSVAVGGASITTAISKEYGVSFSEAETQKCSNGMVALNTAHTSQLDEATAALATVIRNALGKLPAEIARTTNYFRSQHGGKAPKQILLAGGGANLPFIADFFQEKLRLPIDFFNPLKRVSVGKGVDVDQVAAEAHQLGELVGLALRGLGKASLEIDLVPDVVSHERDVARRKPMLVAASAVLIGGLAIWSGANYMKKNAAGQEIRDLEDKIADLRQYSGDLEKLAKDEASLDVYKNQLVSSQRARTLWVNIIADLGKNFVSDSVWSVDFDPVINFKPGDEAAGGSPGQSVIIEGFASSEYGGSALTRIKAERPQTPQKGKKGKKGAAPAPVQPMINAVRIKGLWRGDKNGYRNVYKLINQLRAKSDYFVVPSQEELDIVLSDKLAEGAYAAPFEMTLALKKPIPAPDLIRFKR</sequence>
<dbReference type="PANTHER" id="PTHR32432:SF3">
    <property type="entry name" value="ETHANOLAMINE UTILIZATION PROTEIN EUTJ"/>
    <property type="match status" value="1"/>
</dbReference>
<dbReference type="Pfam" id="PF11104">
    <property type="entry name" value="PilM_2"/>
    <property type="match status" value="1"/>
</dbReference>
<reference evidence="3 4" key="1">
    <citation type="submission" date="2020-07" db="EMBL/GenBank/DDBJ databases">
        <title>Roseicoccus Jingziensis gen. nov., sp. nov., isolated from coastal seawater.</title>
        <authorList>
            <person name="Feng X."/>
        </authorList>
    </citation>
    <scope>NUCLEOTIDE SEQUENCE [LARGE SCALE GENOMIC DNA]</scope>
    <source>
        <strain evidence="3 4">N1E253</strain>
    </source>
</reference>
<evidence type="ECO:0000256" key="2">
    <source>
        <dbReference type="SAM" id="MobiDB-lite"/>
    </source>
</evidence>
<dbReference type="InterPro" id="IPR005883">
    <property type="entry name" value="PilM"/>
</dbReference>
<dbReference type="CDD" id="cd24049">
    <property type="entry name" value="ASKHA_NBD_PilM"/>
    <property type="match status" value="1"/>
</dbReference>
<dbReference type="RefSeq" id="WP_178933057.1">
    <property type="nucleotide sequence ID" value="NZ_JACBAZ010000004.1"/>
</dbReference>
<feature type="region of interest" description="Disordered" evidence="2">
    <location>
        <begin position="509"/>
        <end position="530"/>
    </location>
</feature>
<dbReference type="PANTHER" id="PTHR32432">
    <property type="entry name" value="CELL DIVISION PROTEIN FTSA-RELATED"/>
    <property type="match status" value="1"/>
</dbReference>
<dbReference type="Gene3D" id="3.30.420.40">
    <property type="match status" value="2"/>
</dbReference>
<evidence type="ECO:0000313" key="4">
    <source>
        <dbReference type="Proteomes" id="UP000557872"/>
    </source>
</evidence>
<keyword evidence="1" id="KW-0175">Coiled coil</keyword>
<dbReference type="NCBIfam" id="TIGR01175">
    <property type="entry name" value="pilM"/>
    <property type="match status" value="1"/>
</dbReference>
<dbReference type="AlphaFoldDB" id="A0A851GK88"/>
<dbReference type="Proteomes" id="UP000557872">
    <property type="component" value="Unassembled WGS sequence"/>
</dbReference>
<dbReference type="InterPro" id="IPR043129">
    <property type="entry name" value="ATPase_NBD"/>
</dbReference>
<accession>A0A851GK88</accession>
<proteinExistence type="predicted"/>
<keyword evidence="4" id="KW-1185">Reference proteome</keyword>
<dbReference type="InterPro" id="IPR054809">
    <property type="entry name" value="Amuc_1101-like"/>
</dbReference>